<reference evidence="1 2" key="1">
    <citation type="submission" date="2018-07" db="EMBL/GenBank/DDBJ databases">
        <title>Genomic Encyclopedia of Type Strains, Phase IV (KMG-IV): sequencing the most valuable type-strain genomes for metagenomic binning, comparative biology and taxonomic classification.</title>
        <authorList>
            <person name="Goeker M."/>
        </authorList>
    </citation>
    <scope>NUCLEOTIDE SEQUENCE [LARGE SCALE GENOMIC DNA]</scope>
    <source>
        <strain evidence="1 2">DSM 21634</strain>
    </source>
</reference>
<dbReference type="Proteomes" id="UP000252884">
    <property type="component" value="Unassembled WGS sequence"/>
</dbReference>
<protein>
    <submittedName>
        <fullName evidence="1">Uncharacterized protein</fullName>
    </submittedName>
</protein>
<organism evidence="1 2">
    <name type="scientific">Pseudorhodoferax soli</name>
    <dbReference type="NCBI Taxonomy" id="545864"/>
    <lineage>
        <taxon>Bacteria</taxon>
        <taxon>Pseudomonadati</taxon>
        <taxon>Pseudomonadota</taxon>
        <taxon>Betaproteobacteria</taxon>
        <taxon>Burkholderiales</taxon>
        <taxon>Comamonadaceae</taxon>
    </lineage>
</organism>
<evidence type="ECO:0000313" key="1">
    <source>
        <dbReference type="EMBL" id="RCW72826.1"/>
    </source>
</evidence>
<proteinExistence type="predicted"/>
<name>A0A368Y0A3_9BURK</name>
<dbReference type="RefSeq" id="WP_211332974.1">
    <property type="nucleotide sequence ID" value="NZ_QPJK01000003.1"/>
</dbReference>
<keyword evidence="2" id="KW-1185">Reference proteome</keyword>
<dbReference type="EMBL" id="QPJK01000003">
    <property type="protein sequence ID" value="RCW72826.1"/>
    <property type="molecule type" value="Genomic_DNA"/>
</dbReference>
<gene>
    <name evidence="1" type="ORF">DES41_103433</name>
</gene>
<comment type="caution">
    <text evidence="1">The sequence shown here is derived from an EMBL/GenBank/DDBJ whole genome shotgun (WGS) entry which is preliminary data.</text>
</comment>
<sequence>MSDFSSKTLTLGRYLISPLIRSTDCGDYSASVSIKSGRGSATHDRVLRLVGRFRTAEGAQSHALAKAIEYIRPRFGAAGVLFPHTQGAE</sequence>
<dbReference type="AlphaFoldDB" id="A0A368Y0A3"/>
<accession>A0A368Y0A3</accession>
<evidence type="ECO:0000313" key="2">
    <source>
        <dbReference type="Proteomes" id="UP000252884"/>
    </source>
</evidence>